<dbReference type="PANTHER" id="PTHR23249:SF15">
    <property type="entry name" value="TRAFFICKING PROTEIN PARTICLE COMPLEX SUBUNIT 4"/>
    <property type="match status" value="1"/>
</dbReference>
<dbReference type="InterPro" id="IPR011012">
    <property type="entry name" value="Longin-like_dom_sf"/>
</dbReference>
<evidence type="ECO:0000256" key="4">
    <source>
        <dbReference type="ARBA" id="ARBA00022892"/>
    </source>
</evidence>
<keyword evidence="3 7" id="KW-0256">Endoplasmic reticulum</keyword>
<evidence type="ECO:0000313" key="9">
    <source>
        <dbReference type="Proteomes" id="UP001212411"/>
    </source>
</evidence>
<evidence type="ECO:0000256" key="3">
    <source>
        <dbReference type="ARBA" id="ARBA00022824"/>
    </source>
</evidence>
<dbReference type="Proteomes" id="UP001212411">
    <property type="component" value="Chromosome 1"/>
</dbReference>
<organism evidence="8 9">
    <name type="scientific">Schizosaccharomyces osmophilus</name>
    <dbReference type="NCBI Taxonomy" id="2545709"/>
    <lineage>
        <taxon>Eukaryota</taxon>
        <taxon>Fungi</taxon>
        <taxon>Dikarya</taxon>
        <taxon>Ascomycota</taxon>
        <taxon>Taphrinomycotina</taxon>
        <taxon>Schizosaccharomycetes</taxon>
        <taxon>Schizosaccharomycetales</taxon>
        <taxon>Schizosaccharomycetaceae</taxon>
        <taxon>Schizosaccharomyces</taxon>
    </lineage>
</organism>
<dbReference type="CDD" id="cd14856">
    <property type="entry name" value="TRAPPC4_synbindin"/>
    <property type="match status" value="1"/>
</dbReference>
<comment type="subunit">
    <text evidence="7">Part of the multisubunit transport protein particle (TRAPP) complex.</text>
</comment>
<reference evidence="8 9" key="1">
    <citation type="journal article" date="2023" name="G3 (Bethesda)">
        <title>A high-quality reference genome for the fission yeast Schizosaccharomyces osmophilus.</title>
        <authorList>
            <person name="Jia G.S."/>
            <person name="Zhang W.C."/>
            <person name="Liang Y."/>
            <person name="Liu X.H."/>
            <person name="Rhind N."/>
            <person name="Pidoux A."/>
            <person name="Brysch-Herzberg M."/>
            <person name="Du L.L."/>
        </authorList>
    </citation>
    <scope>NUCLEOTIDE SEQUENCE [LARGE SCALE GENOMIC DNA]</scope>
    <source>
        <strain evidence="8 9">CBS 15793</strain>
    </source>
</reference>
<dbReference type="FunFam" id="3.30.450.70:FF:000007">
    <property type="entry name" value="Putative sybindin-like family protein"/>
    <property type="match status" value="1"/>
</dbReference>
<sequence>MHAILIINRAGSLIFHREYGPATTSLTPNEYLILAGTIHGVHAISTQISPLPGSSGIQCLEATTFNMHILQTHTGVKFVLFTDKKNTNVLPHLQKYYELYADYVLKNPFYTLEMPIKCQLFEEQLKRYIDSH</sequence>
<evidence type="ECO:0000256" key="7">
    <source>
        <dbReference type="RuleBase" id="RU366065"/>
    </source>
</evidence>
<dbReference type="SMART" id="SM01399">
    <property type="entry name" value="Sybindin"/>
    <property type="match status" value="1"/>
</dbReference>
<evidence type="ECO:0000313" key="8">
    <source>
        <dbReference type="EMBL" id="WBW72508.1"/>
    </source>
</evidence>
<gene>
    <name evidence="8" type="primary">trs23</name>
    <name evidence="8" type="ORF">SOMG_00483</name>
</gene>
<dbReference type="SUPFAM" id="SSF64356">
    <property type="entry name" value="SNARE-like"/>
    <property type="match status" value="1"/>
</dbReference>
<evidence type="ECO:0000256" key="2">
    <source>
        <dbReference type="ARBA" id="ARBA00022448"/>
    </source>
</evidence>
<dbReference type="PANTHER" id="PTHR23249">
    <property type="entry name" value="TRAFFICKING PROTEIN PARTICLE COMPLEX SUBUNIT"/>
    <property type="match status" value="1"/>
</dbReference>
<evidence type="ECO:0000256" key="6">
    <source>
        <dbReference type="ARBA" id="ARBA00038179"/>
    </source>
</evidence>
<name>A0AAE9WAQ8_9SCHI</name>
<protein>
    <recommendedName>
        <fullName evidence="7">Trafficking protein particle complex subunit</fullName>
    </recommendedName>
</protein>
<dbReference type="InterPro" id="IPR007233">
    <property type="entry name" value="TRAPPC"/>
</dbReference>
<keyword evidence="2 7" id="KW-0813">Transport</keyword>
<comment type="similarity">
    <text evidence="6">Belongs to the TRAPP small subunits family. TRAPPC4 subfamily.</text>
</comment>
<keyword evidence="9" id="KW-1185">Reference proteome</keyword>
<dbReference type="GO" id="GO:0005794">
    <property type="term" value="C:Golgi apparatus"/>
    <property type="evidence" value="ECO:0007669"/>
    <property type="project" value="UniProtKB-SubCell"/>
</dbReference>
<comment type="subcellular location">
    <subcellularLocation>
        <location evidence="7">Endoplasmic reticulum</location>
    </subcellularLocation>
    <subcellularLocation>
        <location evidence="7">Golgi apparatus</location>
        <location evidence="7">cis-Golgi network</location>
    </subcellularLocation>
    <subcellularLocation>
        <location evidence="1">Golgi apparatus</location>
    </subcellularLocation>
</comment>
<proteinExistence type="inferred from homology"/>
<keyword evidence="5 7" id="KW-0333">Golgi apparatus</keyword>
<dbReference type="Gene3D" id="3.30.450.70">
    <property type="match status" value="1"/>
</dbReference>
<dbReference type="KEGG" id="som:SOMG_00483"/>
<evidence type="ECO:0000256" key="1">
    <source>
        <dbReference type="ARBA" id="ARBA00004555"/>
    </source>
</evidence>
<dbReference type="Pfam" id="PF04099">
    <property type="entry name" value="Sybindin"/>
    <property type="match status" value="1"/>
</dbReference>
<dbReference type="GeneID" id="80873966"/>
<dbReference type="AlphaFoldDB" id="A0AAE9WAQ8"/>
<dbReference type="RefSeq" id="XP_056036751.1">
    <property type="nucleotide sequence ID" value="XM_056179277.1"/>
</dbReference>
<accession>A0AAE9WAQ8</accession>
<keyword evidence="4 7" id="KW-0931">ER-Golgi transport</keyword>
<dbReference type="EMBL" id="CP115611">
    <property type="protein sequence ID" value="WBW72508.1"/>
    <property type="molecule type" value="Genomic_DNA"/>
</dbReference>
<dbReference type="GO" id="GO:0005783">
    <property type="term" value="C:endoplasmic reticulum"/>
    <property type="evidence" value="ECO:0007669"/>
    <property type="project" value="UniProtKB-SubCell"/>
</dbReference>
<dbReference type="GO" id="GO:0006888">
    <property type="term" value="P:endoplasmic reticulum to Golgi vesicle-mediated transport"/>
    <property type="evidence" value="ECO:0007669"/>
    <property type="project" value="UniProtKB-UniRule"/>
</dbReference>
<evidence type="ECO:0000256" key="5">
    <source>
        <dbReference type="ARBA" id="ARBA00023034"/>
    </source>
</evidence>
<dbReference type="GO" id="GO:0030008">
    <property type="term" value="C:TRAPP complex"/>
    <property type="evidence" value="ECO:0007669"/>
    <property type="project" value="UniProtKB-UniRule"/>
</dbReference>